<dbReference type="InterPro" id="IPR045165">
    <property type="entry name" value="Nitrobindin"/>
</dbReference>
<evidence type="ECO:0000256" key="2">
    <source>
        <dbReference type="SAM" id="MobiDB-lite"/>
    </source>
</evidence>
<dbReference type="Gene3D" id="2.40.128.20">
    <property type="match status" value="1"/>
</dbReference>
<reference evidence="8" key="1">
    <citation type="submission" date="2016-04" db="UniProtKB">
        <authorList>
            <consortium name="WormBaseParasite"/>
        </authorList>
    </citation>
    <scope>IDENTIFICATION</scope>
</reference>
<keyword evidence="7" id="KW-1185">Reference proteome</keyword>
<feature type="disulfide bond" evidence="1">
    <location>
        <begin position="359"/>
        <end position="368"/>
    </location>
</feature>
<feature type="chain" id="PRO_5043120989" evidence="3">
    <location>
        <begin position="19"/>
        <end position="633"/>
    </location>
</feature>
<dbReference type="CDD" id="cd08544">
    <property type="entry name" value="Reeler"/>
    <property type="match status" value="1"/>
</dbReference>
<dbReference type="CDD" id="cd00054">
    <property type="entry name" value="EGF_CA"/>
    <property type="match status" value="1"/>
</dbReference>
<evidence type="ECO:0000259" key="4">
    <source>
        <dbReference type="PROSITE" id="PS50026"/>
    </source>
</evidence>
<feature type="disulfide bond" evidence="1">
    <location>
        <begin position="395"/>
        <end position="404"/>
    </location>
</feature>
<dbReference type="InterPro" id="IPR014878">
    <property type="entry name" value="THAP4-like_heme-bd"/>
</dbReference>
<evidence type="ECO:0000313" key="7">
    <source>
        <dbReference type="Proteomes" id="UP000267096"/>
    </source>
</evidence>
<dbReference type="SUPFAM" id="SSF50814">
    <property type="entry name" value="Lipocalins"/>
    <property type="match status" value="1"/>
</dbReference>
<evidence type="ECO:0000256" key="3">
    <source>
        <dbReference type="SAM" id="SignalP"/>
    </source>
</evidence>
<dbReference type="SUPFAM" id="SSF57196">
    <property type="entry name" value="EGF/Laminin"/>
    <property type="match status" value="1"/>
</dbReference>
<dbReference type="PROSITE" id="PS00022">
    <property type="entry name" value="EGF_1"/>
    <property type="match status" value="2"/>
</dbReference>
<evidence type="ECO:0000256" key="1">
    <source>
        <dbReference type="PROSITE-ProRule" id="PRU00076"/>
    </source>
</evidence>
<sequence length="633" mass="71488">MNPRTLLLGVLWVESAMALIEMSGFHCMMRHSMRMNRQVHGQPQTTKPPFEFQFLDSNGQKTSYYEPGKIYTVRLVGFVHYRGLLLQSRLTNENGFLIGSLKGGRFIETPAWDSYGIRLQECDLRMSTADSVTHSDDSRKFVTQLEWTSDKDIGAVQFMLTIAEEDEIYWERWRPRSGFIQPISFRGRRITIINEVFTDEKAAMRLADTAISAENSSLGKPHRLHGIAVFDGPTPVFGHLRLTSSERYKNDFEELRRESDSFNSQKNAVSTGEDSSLSRTFRPNLPFSPPSQPRIIPQFVAETKSTEQIITSNNDHNTTIVLSKTMSTRKPAICKEDQCKNGAKCVRDREGIDGFLCDCAPGWTGIRCEGDCGVNFCKHNGTCTEKRNGELGCKCPSGSAGEHCERGPCQDIYGSCKLWQRQGQCELMRYHTNFYDLNCAVSCEQCTANNSTALTKTPIPTTLLPLAWMLGVWKADVNGTRNNTIDFPFDFHSNGYVETLTISLQTPLMFGTPSINFTSIAISKIDPRDQHIMNGFLSIRNRPEETPLVAISSVSNSGTILIEEGELLGTSMILKPRYQFSHPLIDQNQLGQMSRTFLKNGKKLLQSINRKRADGRNDLVNKHYKKIEVIQYL</sequence>
<reference evidence="6 7" key="2">
    <citation type="submission" date="2018-11" db="EMBL/GenBank/DDBJ databases">
        <authorList>
            <consortium name="Pathogen Informatics"/>
        </authorList>
    </citation>
    <scope>NUCLEOTIDE SEQUENCE [LARGE SCALE GENOMIC DNA]</scope>
</reference>
<evidence type="ECO:0000313" key="8">
    <source>
        <dbReference type="WBParaSite" id="ASIM_0001180101-mRNA-1"/>
    </source>
</evidence>
<comment type="caution">
    <text evidence="1">Lacks conserved residue(s) required for the propagation of feature annotation.</text>
</comment>
<feature type="domain" description="EGF-like" evidence="4">
    <location>
        <begin position="370"/>
        <end position="405"/>
    </location>
</feature>
<dbReference type="SMART" id="SM00181">
    <property type="entry name" value="EGF"/>
    <property type="match status" value="2"/>
</dbReference>
<dbReference type="PROSITE" id="PS50026">
    <property type="entry name" value="EGF_3"/>
    <property type="match status" value="2"/>
</dbReference>
<proteinExistence type="predicted"/>
<dbReference type="AlphaFoldDB" id="A0A0M3JUF0"/>
<dbReference type="PROSITE" id="PS51670">
    <property type="entry name" value="SHKT"/>
    <property type="match status" value="1"/>
</dbReference>
<name>A0A0M3JUF0_ANISI</name>
<feature type="region of interest" description="Disordered" evidence="2">
    <location>
        <begin position="257"/>
        <end position="293"/>
    </location>
</feature>
<keyword evidence="3" id="KW-0732">Signal</keyword>
<protein>
    <submittedName>
        <fullName evidence="6 8">Uncharacterized protein</fullName>
    </submittedName>
</protein>
<evidence type="ECO:0000313" key="6">
    <source>
        <dbReference type="EMBL" id="VDK44693.1"/>
    </source>
</evidence>
<dbReference type="PANTHER" id="PTHR15854:SF1">
    <property type="entry name" value="PROTEIN MALE ABNORMAL 7"/>
    <property type="match status" value="1"/>
</dbReference>
<dbReference type="Gene3D" id="2.10.25.10">
    <property type="entry name" value="Laminin"/>
    <property type="match status" value="1"/>
</dbReference>
<feature type="domain" description="EGF-like" evidence="4">
    <location>
        <begin position="330"/>
        <end position="369"/>
    </location>
</feature>
<feature type="compositionally biased region" description="Polar residues" evidence="2">
    <location>
        <begin position="261"/>
        <end position="281"/>
    </location>
</feature>
<feature type="domain" description="ShKT" evidence="5">
    <location>
        <begin position="409"/>
        <end position="446"/>
    </location>
</feature>
<dbReference type="InterPro" id="IPR002861">
    <property type="entry name" value="Reeler_dom"/>
</dbReference>
<dbReference type="Pfam" id="PF02014">
    <property type="entry name" value="Reeler"/>
    <property type="match status" value="1"/>
</dbReference>
<dbReference type="InterPro" id="IPR012674">
    <property type="entry name" value="Calycin"/>
</dbReference>
<dbReference type="PANTHER" id="PTHR15854">
    <property type="entry name" value="THAP4 PROTEIN"/>
    <property type="match status" value="1"/>
</dbReference>
<organism evidence="8">
    <name type="scientific">Anisakis simplex</name>
    <name type="common">Herring worm</name>
    <dbReference type="NCBI Taxonomy" id="6269"/>
    <lineage>
        <taxon>Eukaryota</taxon>
        <taxon>Metazoa</taxon>
        <taxon>Ecdysozoa</taxon>
        <taxon>Nematoda</taxon>
        <taxon>Chromadorea</taxon>
        <taxon>Rhabditida</taxon>
        <taxon>Spirurina</taxon>
        <taxon>Ascaridomorpha</taxon>
        <taxon>Ascaridoidea</taxon>
        <taxon>Anisakidae</taxon>
        <taxon>Anisakis</taxon>
        <taxon>Anisakis simplex complex</taxon>
    </lineage>
</organism>
<dbReference type="Proteomes" id="UP000267096">
    <property type="component" value="Unassembled WGS sequence"/>
</dbReference>
<feature type="signal peptide" evidence="3">
    <location>
        <begin position="1"/>
        <end position="18"/>
    </location>
</feature>
<dbReference type="Gene3D" id="2.60.40.4060">
    <property type="entry name" value="Reeler domain"/>
    <property type="match status" value="1"/>
</dbReference>
<dbReference type="InterPro" id="IPR042307">
    <property type="entry name" value="Reeler_sf"/>
</dbReference>
<evidence type="ECO:0000259" key="5">
    <source>
        <dbReference type="PROSITE" id="PS51670"/>
    </source>
</evidence>
<dbReference type="InterPro" id="IPR003582">
    <property type="entry name" value="ShKT_dom"/>
</dbReference>
<keyword evidence="1" id="KW-1015">Disulfide bond</keyword>
<dbReference type="OrthoDB" id="283575at2759"/>
<dbReference type="Pfam" id="PF00008">
    <property type="entry name" value="EGF"/>
    <property type="match status" value="1"/>
</dbReference>
<dbReference type="EMBL" id="UYRR01031054">
    <property type="protein sequence ID" value="VDK44693.1"/>
    <property type="molecule type" value="Genomic_DNA"/>
</dbReference>
<dbReference type="Pfam" id="PF08768">
    <property type="entry name" value="THAP4_heme-bd"/>
    <property type="match status" value="1"/>
</dbReference>
<accession>A0A0M3JUF0</accession>
<keyword evidence="1" id="KW-0245">EGF-like domain</keyword>
<dbReference type="InterPro" id="IPR000742">
    <property type="entry name" value="EGF"/>
</dbReference>
<gene>
    <name evidence="6" type="ORF">ASIM_LOCUS11267</name>
</gene>
<dbReference type="WBParaSite" id="ASIM_0001180101-mRNA-1">
    <property type="protein sequence ID" value="ASIM_0001180101-mRNA-1"/>
    <property type="gene ID" value="ASIM_0001180101"/>
</dbReference>